<keyword evidence="1 5" id="KW-0436">Ligase</keyword>
<dbReference type="EMBL" id="PGTZ01000006">
    <property type="protein sequence ID" value="PJI94563.1"/>
    <property type="molecule type" value="Genomic_DNA"/>
</dbReference>
<name>A0A2M8WUG7_9MICO</name>
<dbReference type="Proteomes" id="UP000231586">
    <property type="component" value="Unassembled WGS sequence"/>
</dbReference>
<gene>
    <name evidence="5" type="ORF">CLV34_0407</name>
</gene>
<protein>
    <recommendedName>
        <fullName evidence="3">biotin--[biotin carboxyl-carrier protein] ligase</fullName>
        <ecNumber evidence="3">6.3.4.15</ecNumber>
    </recommendedName>
</protein>
<proteinExistence type="predicted"/>
<keyword evidence="6" id="KW-1185">Reference proteome</keyword>
<dbReference type="Gene3D" id="3.30.930.10">
    <property type="entry name" value="Bira Bifunctional Protein, Domain 2"/>
    <property type="match status" value="1"/>
</dbReference>
<keyword evidence="2" id="KW-0092">Biotin</keyword>
<dbReference type="Pfam" id="PF03099">
    <property type="entry name" value="BPL_LplA_LipB"/>
    <property type="match status" value="1"/>
</dbReference>
<evidence type="ECO:0000313" key="5">
    <source>
        <dbReference type="EMBL" id="PJI94563.1"/>
    </source>
</evidence>
<dbReference type="CDD" id="cd16442">
    <property type="entry name" value="BPL"/>
    <property type="match status" value="1"/>
</dbReference>
<evidence type="ECO:0000256" key="3">
    <source>
        <dbReference type="ARBA" id="ARBA00024227"/>
    </source>
</evidence>
<dbReference type="InterPro" id="IPR003142">
    <property type="entry name" value="BPL_C"/>
</dbReference>
<reference evidence="5 6" key="1">
    <citation type="submission" date="2017-11" db="EMBL/GenBank/DDBJ databases">
        <title>Genomic Encyclopedia of Archaeal and Bacterial Type Strains, Phase II (KMG-II): From Individual Species to Whole Genera.</title>
        <authorList>
            <person name="Goeker M."/>
        </authorList>
    </citation>
    <scope>NUCLEOTIDE SEQUENCE [LARGE SCALE GENOMIC DNA]</scope>
    <source>
        <strain evidence="5 6">DSM 22413</strain>
    </source>
</reference>
<dbReference type="OrthoDB" id="9807064at2"/>
<evidence type="ECO:0000256" key="1">
    <source>
        <dbReference type="ARBA" id="ARBA00022598"/>
    </source>
</evidence>
<dbReference type="SUPFAM" id="SSF55681">
    <property type="entry name" value="Class II aaRS and biotin synthetases"/>
    <property type="match status" value="1"/>
</dbReference>
<dbReference type="InterPro" id="IPR004143">
    <property type="entry name" value="BPL_LPL_catalytic"/>
</dbReference>
<dbReference type="AlphaFoldDB" id="A0A2M8WUG7"/>
<dbReference type="Gene3D" id="2.30.30.100">
    <property type="match status" value="1"/>
</dbReference>
<dbReference type="RefSeq" id="WP_100348577.1">
    <property type="nucleotide sequence ID" value="NZ_PGTZ01000006.1"/>
</dbReference>
<dbReference type="InterPro" id="IPR045864">
    <property type="entry name" value="aa-tRNA-synth_II/BPL/LPL"/>
</dbReference>
<dbReference type="PROSITE" id="PS51733">
    <property type="entry name" value="BPL_LPL_CATALYTIC"/>
    <property type="match status" value="1"/>
</dbReference>
<dbReference type="GO" id="GO:0005737">
    <property type="term" value="C:cytoplasm"/>
    <property type="evidence" value="ECO:0007669"/>
    <property type="project" value="TreeGrafter"/>
</dbReference>
<dbReference type="PANTHER" id="PTHR12835">
    <property type="entry name" value="BIOTIN PROTEIN LIGASE"/>
    <property type="match status" value="1"/>
</dbReference>
<dbReference type="InterPro" id="IPR004408">
    <property type="entry name" value="Biotin_CoA_COase_ligase"/>
</dbReference>
<dbReference type="EC" id="6.3.4.15" evidence="3"/>
<dbReference type="Pfam" id="PF02237">
    <property type="entry name" value="BPL_C"/>
    <property type="match status" value="1"/>
</dbReference>
<evidence type="ECO:0000259" key="4">
    <source>
        <dbReference type="PROSITE" id="PS51733"/>
    </source>
</evidence>
<dbReference type="PANTHER" id="PTHR12835:SF5">
    <property type="entry name" value="BIOTIN--PROTEIN LIGASE"/>
    <property type="match status" value="1"/>
</dbReference>
<feature type="domain" description="BPL/LPL catalytic" evidence="4">
    <location>
        <begin position="14"/>
        <end position="212"/>
    </location>
</feature>
<comment type="caution">
    <text evidence="5">The sequence shown here is derived from an EMBL/GenBank/DDBJ whole genome shotgun (WGS) entry which is preliminary data.</text>
</comment>
<accession>A0A2M8WUG7</accession>
<organism evidence="5 6">
    <name type="scientific">Luteimicrobium subarcticum</name>
    <dbReference type="NCBI Taxonomy" id="620910"/>
    <lineage>
        <taxon>Bacteria</taxon>
        <taxon>Bacillati</taxon>
        <taxon>Actinomycetota</taxon>
        <taxon>Actinomycetes</taxon>
        <taxon>Micrococcales</taxon>
        <taxon>Luteimicrobium</taxon>
    </lineage>
</organism>
<dbReference type="GO" id="GO:0004077">
    <property type="term" value="F:biotin--[biotin carboxyl-carrier protein] ligase activity"/>
    <property type="evidence" value="ECO:0007669"/>
    <property type="project" value="UniProtKB-EC"/>
</dbReference>
<evidence type="ECO:0000313" key="6">
    <source>
        <dbReference type="Proteomes" id="UP000231586"/>
    </source>
</evidence>
<evidence type="ECO:0000256" key="2">
    <source>
        <dbReference type="ARBA" id="ARBA00023267"/>
    </source>
</evidence>
<dbReference type="NCBIfam" id="TIGR00121">
    <property type="entry name" value="birA_ligase"/>
    <property type="match status" value="1"/>
</dbReference>
<sequence length="294" mass="29685">MLTTPAARAPLDPELLAATLVAPAGPLARLDVVARSGSTNTDLVAAVAAEPSAWQAPALLVADHQDAGRGRAGRVWHTPPRAALTSSLLVDPGVPPHRVPWLPLLVGLGVVRALRATTGLDAVLKWPNDVLLPAADAVDGWGPHRKVAGILCEGLPDGRAVLGVGINVSQGADELPVPSATSLALAGAATTDRGALLDAQVREVLGVLDTWRAAGGDARAARGATGGTLADEVADVCATLGVRVAVDRVDGSVLVGTVTGLGPDGELVVRGADGVDVPVVTGDVRHVRAENRTA</sequence>